<proteinExistence type="predicted"/>
<dbReference type="STRING" id="52441.SAMN05216302_100312"/>
<sequence length="46" mass="5247">MKSNKALRILGLRVIPTDHGGFETFVEHLALYITKNAGIYVRRLYA</sequence>
<dbReference type="EMBL" id="FOSP01000003">
    <property type="protein sequence ID" value="SFK26454.1"/>
    <property type="molecule type" value="Genomic_DNA"/>
</dbReference>
<dbReference type="AlphaFoldDB" id="A0A1I3Y3L3"/>
<gene>
    <name evidence="1" type="ORF">SAMN05216302_100312</name>
</gene>
<keyword evidence="2" id="KW-1185">Reference proteome</keyword>
<reference evidence="2" key="1">
    <citation type="submission" date="2016-10" db="EMBL/GenBank/DDBJ databases">
        <authorList>
            <person name="Varghese N."/>
            <person name="Submissions S."/>
        </authorList>
    </citation>
    <scope>NUCLEOTIDE SEQUENCE [LARGE SCALE GENOMIC DNA]</scope>
    <source>
        <strain evidence="2">Nm69</strain>
    </source>
</reference>
<evidence type="ECO:0000313" key="1">
    <source>
        <dbReference type="EMBL" id="SFK26454.1"/>
    </source>
</evidence>
<evidence type="ECO:0000313" key="2">
    <source>
        <dbReference type="Proteomes" id="UP000199533"/>
    </source>
</evidence>
<dbReference type="Proteomes" id="UP000199533">
    <property type="component" value="Unassembled WGS sequence"/>
</dbReference>
<dbReference type="OrthoDB" id="9792269at2"/>
<name>A0A1I3Y3L3_9PROT</name>
<accession>A0A1I3Y3L3</accession>
<protein>
    <submittedName>
        <fullName evidence="1">Uncharacterized protein</fullName>
    </submittedName>
</protein>
<organism evidence="1 2">
    <name type="scientific">Nitrosomonas aestuarii</name>
    <dbReference type="NCBI Taxonomy" id="52441"/>
    <lineage>
        <taxon>Bacteria</taxon>
        <taxon>Pseudomonadati</taxon>
        <taxon>Pseudomonadota</taxon>
        <taxon>Betaproteobacteria</taxon>
        <taxon>Nitrosomonadales</taxon>
        <taxon>Nitrosomonadaceae</taxon>
        <taxon>Nitrosomonas</taxon>
    </lineage>
</organism>